<dbReference type="AlphaFoldDB" id="A0A4X2JXW0"/>
<protein>
    <submittedName>
        <fullName evidence="2">Uncharacterized protein</fullName>
    </submittedName>
</protein>
<reference evidence="2" key="3">
    <citation type="submission" date="2025-09" db="UniProtKB">
        <authorList>
            <consortium name="Ensembl"/>
        </authorList>
    </citation>
    <scope>IDENTIFICATION</scope>
</reference>
<keyword evidence="3" id="KW-1185">Reference proteome</keyword>
<dbReference type="GeneTree" id="ENSGT00940000170330"/>
<feature type="compositionally biased region" description="Basic and acidic residues" evidence="1">
    <location>
        <begin position="72"/>
        <end position="82"/>
    </location>
</feature>
<sequence>MGLTGTIEPEENNLLDLPDYKVVEDETFQPFPLPASPGRDDAGENEPTRDTRRDHMGDMPVATKKTVKRNLPKLDETGKTVK</sequence>
<dbReference type="OMA" id="WDSQNAL"/>
<name>A0A4X2JXW0_VOMUR</name>
<dbReference type="STRING" id="29139.ENSVURP00010001892"/>
<dbReference type="Proteomes" id="UP000314987">
    <property type="component" value="Unassembled WGS sequence"/>
</dbReference>
<accession>A0A4X2JXW0</accession>
<reference evidence="2" key="2">
    <citation type="submission" date="2025-08" db="UniProtKB">
        <authorList>
            <consortium name="Ensembl"/>
        </authorList>
    </citation>
    <scope>IDENTIFICATION</scope>
</reference>
<evidence type="ECO:0000256" key="1">
    <source>
        <dbReference type="SAM" id="MobiDB-lite"/>
    </source>
</evidence>
<evidence type="ECO:0000313" key="3">
    <source>
        <dbReference type="Proteomes" id="UP000314987"/>
    </source>
</evidence>
<feature type="region of interest" description="Disordered" evidence="1">
    <location>
        <begin position="26"/>
        <end position="82"/>
    </location>
</feature>
<feature type="compositionally biased region" description="Basic and acidic residues" evidence="1">
    <location>
        <begin position="38"/>
        <end position="57"/>
    </location>
</feature>
<evidence type="ECO:0000313" key="2">
    <source>
        <dbReference type="Ensembl" id="ENSVURP00010001892.1"/>
    </source>
</evidence>
<reference evidence="3" key="1">
    <citation type="submission" date="2018-12" db="EMBL/GenBank/DDBJ databases">
        <authorList>
            <person name="Yazar S."/>
        </authorList>
    </citation>
    <scope>NUCLEOTIDE SEQUENCE [LARGE SCALE GENOMIC DNA]</scope>
</reference>
<proteinExistence type="predicted"/>
<organism evidence="2 3">
    <name type="scientific">Vombatus ursinus</name>
    <name type="common">Common wombat</name>
    <dbReference type="NCBI Taxonomy" id="29139"/>
    <lineage>
        <taxon>Eukaryota</taxon>
        <taxon>Metazoa</taxon>
        <taxon>Chordata</taxon>
        <taxon>Craniata</taxon>
        <taxon>Vertebrata</taxon>
        <taxon>Euteleostomi</taxon>
        <taxon>Mammalia</taxon>
        <taxon>Metatheria</taxon>
        <taxon>Diprotodontia</taxon>
        <taxon>Vombatidae</taxon>
        <taxon>Vombatus</taxon>
    </lineage>
</organism>
<dbReference type="Ensembl" id="ENSVURT00010002165.1">
    <property type="protein sequence ID" value="ENSVURP00010001892.1"/>
    <property type="gene ID" value="ENSVURG00010001581.1"/>
</dbReference>